<evidence type="ECO:0000313" key="3">
    <source>
        <dbReference type="Proteomes" id="UP000317835"/>
    </source>
</evidence>
<dbReference type="PROSITE" id="PS51671">
    <property type="entry name" value="ACT"/>
    <property type="match status" value="1"/>
</dbReference>
<dbReference type="SUPFAM" id="SSF55021">
    <property type="entry name" value="ACT-like"/>
    <property type="match status" value="2"/>
</dbReference>
<evidence type="ECO:0000313" key="2">
    <source>
        <dbReference type="EMBL" id="QDV33777.1"/>
    </source>
</evidence>
<dbReference type="OrthoDB" id="12860at2"/>
<dbReference type="PANTHER" id="PTHR34875:SF6">
    <property type="entry name" value="UPF0237 PROTEIN MJ1558"/>
    <property type="match status" value="1"/>
</dbReference>
<dbReference type="Gene3D" id="3.30.70.260">
    <property type="match status" value="2"/>
</dbReference>
<name>A0A518GYY0_9BACT</name>
<dbReference type="AlphaFoldDB" id="A0A518GYY0"/>
<dbReference type="Pfam" id="PF13740">
    <property type="entry name" value="ACT_6"/>
    <property type="match status" value="1"/>
</dbReference>
<dbReference type="PANTHER" id="PTHR34875">
    <property type="entry name" value="UPF0237 PROTEIN MJ1558"/>
    <property type="match status" value="1"/>
</dbReference>
<dbReference type="PIRSF" id="PIRSF028103">
    <property type="entry name" value="GcvR"/>
    <property type="match status" value="1"/>
</dbReference>
<dbReference type="EMBL" id="CP036426">
    <property type="protein sequence ID" value="QDV33777.1"/>
    <property type="molecule type" value="Genomic_DNA"/>
</dbReference>
<gene>
    <name evidence="2" type="primary">gcvR</name>
    <name evidence="2" type="ORF">ElP_16560</name>
</gene>
<dbReference type="Proteomes" id="UP000317835">
    <property type="component" value="Chromosome"/>
</dbReference>
<dbReference type="InterPro" id="IPR002912">
    <property type="entry name" value="ACT_dom"/>
</dbReference>
<organism evidence="2 3">
    <name type="scientific">Tautonia plasticadhaerens</name>
    <dbReference type="NCBI Taxonomy" id="2527974"/>
    <lineage>
        <taxon>Bacteria</taxon>
        <taxon>Pseudomonadati</taxon>
        <taxon>Planctomycetota</taxon>
        <taxon>Planctomycetia</taxon>
        <taxon>Isosphaerales</taxon>
        <taxon>Isosphaeraceae</taxon>
        <taxon>Tautonia</taxon>
    </lineage>
</organism>
<reference evidence="2 3" key="1">
    <citation type="submission" date="2019-02" db="EMBL/GenBank/DDBJ databases">
        <title>Deep-cultivation of Planctomycetes and their phenomic and genomic characterization uncovers novel biology.</title>
        <authorList>
            <person name="Wiegand S."/>
            <person name="Jogler M."/>
            <person name="Boedeker C."/>
            <person name="Pinto D."/>
            <person name="Vollmers J."/>
            <person name="Rivas-Marin E."/>
            <person name="Kohn T."/>
            <person name="Peeters S.H."/>
            <person name="Heuer A."/>
            <person name="Rast P."/>
            <person name="Oberbeckmann S."/>
            <person name="Bunk B."/>
            <person name="Jeske O."/>
            <person name="Meyerdierks A."/>
            <person name="Storesund J.E."/>
            <person name="Kallscheuer N."/>
            <person name="Luecker S."/>
            <person name="Lage O.M."/>
            <person name="Pohl T."/>
            <person name="Merkel B.J."/>
            <person name="Hornburger P."/>
            <person name="Mueller R.-W."/>
            <person name="Bruemmer F."/>
            <person name="Labrenz M."/>
            <person name="Spormann A.M."/>
            <person name="Op den Camp H."/>
            <person name="Overmann J."/>
            <person name="Amann R."/>
            <person name="Jetten M.S.M."/>
            <person name="Mascher T."/>
            <person name="Medema M.H."/>
            <person name="Devos D.P."/>
            <person name="Kaster A.-K."/>
            <person name="Ovreas L."/>
            <person name="Rohde M."/>
            <person name="Galperin M.Y."/>
            <person name="Jogler C."/>
        </authorList>
    </citation>
    <scope>NUCLEOTIDE SEQUENCE [LARGE SCALE GENOMIC DNA]</scope>
    <source>
        <strain evidence="2 3">ElP</strain>
    </source>
</reference>
<keyword evidence="3" id="KW-1185">Reference proteome</keyword>
<feature type="domain" description="ACT" evidence="1">
    <location>
        <begin position="94"/>
        <end position="173"/>
    </location>
</feature>
<protein>
    <submittedName>
        <fullName evidence="2">Glycine cleavage system transcriptional repressor</fullName>
    </submittedName>
</protein>
<dbReference type="GO" id="GO:0006355">
    <property type="term" value="P:regulation of DNA-templated transcription"/>
    <property type="evidence" value="ECO:0007669"/>
    <property type="project" value="InterPro"/>
</dbReference>
<dbReference type="InterPro" id="IPR045865">
    <property type="entry name" value="ACT-like_dom_sf"/>
</dbReference>
<dbReference type="RefSeq" id="WP_145268162.1">
    <property type="nucleotide sequence ID" value="NZ_CP036426.1"/>
</dbReference>
<dbReference type="KEGG" id="tpla:ElP_16560"/>
<evidence type="ECO:0000259" key="1">
    <source>
        <dbReference type="PROSITE" id="PS51671"/>
    </source>
</evidence>
<dbReference type="InterPro" id="IPR016867">
    <property type="entry name" value="GcvR"/>
</dbReference>
<dbReference type="InterPro" id="IPR050990">
    <property type="entry name" value="UPF0237/GcvR_regulator"/>
</dbReference>
<proteinExistence type="predicted"/>
<sequence>MTRNFVITLTGADRIGIVEELTRLLLERGGNVESSRMARLGGEFAVLMLVSMPEDQISGLDSGLDELFLRGYRITTTPTDRPVVEARPGWVTYHIEVEGADHEGIIHRVASHLSARGISIEEMETETASAPFGGVTLFNMSALVVVPPELVEQGWEAGLDAIGGEMNLEIRVSPEKEG</sequence>
<accession>A0A518GYY0</accession>